<evidence type="ECO:0000313" key="1">
    <source>
        <dbReference type="EMBL" id="RSL85156.1"/>
    </source>
</evidence>
<comment type="caution">
    <text evidence="1">The sequence shown here is derived from an EMBL/GenBank/DDBJ whole genome shotgun (WGS) entry which is preliminary data.</text>
</comment>
<evidence type="ECO:0000313" key="2">
    <source>
        <dbReference type="Proteomes" id="UP000287144"/>
    </source>
</evidence>
<organism evidence="1 2">
    <name type="scientific">Fusarium oligoseptatum</name>
    <dbReference type="NCBI Taxonomy" id="2604345"/>
    <lineage>
        <taxon>Eukaryota</taxon>
        <taxon>Fungi</taxon>
        <taxon>Dikarya</taxon>
        <taxon>Ascomycota</taxon>
        <taxon>Pezizomycotina</taxon>
        <taxon>Sordariomycetes</taxon>
        <taxon>Hypocreomycetidae</taxon>
        <taxon>Hypocreales</taxon>
        <taxon>Nectriaceae</taxon>
        <taxon>Fusarium</taxon>
        <taxon>Fusarium solani species complex</taxon>
    </lineage>
</organism>
<keyword evidence="2" id="KW-1185">Reference proteome</keyword>
<reference evidence="1 2" key="1">
    <citation type="submission" date="2017-06" db="EMBL/GenBank/DDBJ databases">
        <title>Comparative genomic analysis of Ambrosia Fusariam Clade fungi.</title>
        <authorList>
            <person name="Stajich J.E."/>
            <person name="Carrillo J."/>
            <person name="Kijimoto T."/>
            <person name="Eskalen A."/>
            <person name="O'Donnell K."/>
            <person name="Kasson M."/>
        </authorList>
    </citation>
    <scope>NUCLEOTIDE SEQUENCE [LARGE SCALE GENOMIC DNA]</scope>
    <source>
        <strain evidence="1 2">NRRL62579</strain>
    </source>
</reference>
<sequence>MAAFRRDLQPDDQSSAANAYRHAFLYDQDDLAEEVRKLRKSAKSTHNRLREAISEQVVASQDLAT</sequence>
<name>A0A428S6F4_9HYPO</name>
<dbReference type="EMBL" id="NKCK01000328">
    <property type="protein sequence ID" value="RSL85156.1"/>
    <property type="molecule type" value="Genomic_DNA"/>
</dbReference>
<gene>
    <name evidence="1" type="ORF">CEP52_016222</name>
</gene>
<dbReference type="Proteomes" id="UP000287144">
    <property type="component" value="Unassembled WGS sequence"/>
</dbReference>
<accession>A0A428S6F4</accession>
<proteinExistence type="predicted"/>
<dbReference type="AlphaFoldDB" id="A0A428S6F4"/>
<protein>
    <submittedName>
        <fullName evidence="1">Uncharacterized protein</fullName>
    </submittedName>
</protein>